<dbReference type="KEGG" id="ccac:CcaHIS019_0308820"/>
<proteinExistence type="predicted"/>
<keyword evidence="3" id="KW-1185">Reference proteome</keyword>
<evidence type="ECO:0000313" key="2">
    <source>
        <dbReference type="EMBL" id="BEI90812.1"/>
    </source>
</evidence>
<name>A0AA48ID92_9TREE</name>
<dbReference type="RefSeq" id="XP_060456077.1">
    <property type="nucleotide sequence ID" value="XM_060599377.1"/>
</dbReference>
<organism evidence="2 3">
    <name type="scientific">Cutaneotrichosporon cavernicola</name>
    <dbReference type="NCBI Taxonomy" id="279322"/>
    <lineage>
        <taxon>Eukaryota</taxon>
        <taxon>Fungi</taxon>
        <taxon>Dikarya</taxon>
        <taxon>Basidiomycota</taxon>
        <taxon>Agaricomycotina</taxon>
        <taxon>Tremellomycetes</taxon>
        <taxon>Trichosporonales</taxon>
        <taxon>Trichosporonaceae</taxon>
        <taxon>Cutaneotrichosporon</taxon>
    </lineage>
</organism>
<protein>
    <submittedName>
        <fullName evidence="2">Uncharacterized protein</fullName>
    </submittedName>
</protein>
<sequence>MTTSITDARFTHLHATPEYILALLMDEKPDAQWAHVMPGFDENLDIPSSLEPPRFDADEVLPSQLHPSYPFGRASSGKKAAGGNLRSIAGNMMPQQDGDKWTELNLSALVERPDGREVPPVMAGSKRPPSPTSPSLRPKMVPLPRSEHLRRHLERQRQETPPAPADPFDAPVPNETYAEDDSENQIHMQDDTPE</sequence>
<reference evidence="2" key="1">
    <citation type="journal article" date="2023" name="BMC Genomics">
        <title>Chromosome-level genome assemblies of Cutaneotrichosporon spp. (Trichosporonales, Basidiomycota) reveal imbalanced evolution between nucleotide sequences and chromosome synteny.</title>
        <authorList>
            <person name="Kobayashi Y."/>
            <person name="Kayamori A."/>
            <person name="Aoki K."/>
            <person name="Shiwa Y."/>
            <person name="Matsutani M."/>
            <person name="Fujita N."/>
            <person name="Sugita T."/>
            <person name="Iwasaki W."/>
            <person name="Tanaka N."/>
            <person name="Takashima M."/>
        </authorList>
    </citation>
    <scope>NUCLEOTIDE SEQUENCE</scope>
    <source>
        <strain evidence="2">HIS019</strain>
    </source>
</reference>
<feature type="region of interest" description="Disordered" evidence="1">
    <location>
        <begin position="112"/>
        <end position="194"/>
    </location>
</feature>
<dbReference type="EMBL" id="AP028214">
    <property type="protein sequence ID" value="BEI90812.1"/>
    <property type="molecule type" value="Genomic_DNA"/>
</dbReference>
<gene>
    <name evidence="2" type="ORF">CcaverHIS019_0308820</name>
</gene>
<dbReference type="Proteomes" id="UP001233271">
    <property type="component" value="Chromosome 3"/>
</dbReference>
<evidence type="ECO:0000313" key="3">
    <source>
        <dbReference type="Proteomes" id="UP001233271"/>
    </source>
</evidence>
<evidence type="ECO:0000256" key="1">
    <source>
        <dbReference type="SAM" id="MobiDB-lite"/>
    </source>
</evidence>
<accession>A0AA48ID92</accession>
<dbReference type="AlphaFoldDB" id="A0AA48ID92"/>
<dbReference type="GeneID" id="85494682"/>